<dbReference type="SUPFAM" id="SSF52540">
    <property type="entry name" value="P-loop containing nucleoside triphosphate hydrolases"/>
    <property type="match status" value="1"/>
</dbReference>
<protein>
    <submittedName>
        <fullName evidence="6">Oligopeptide transport ATP-binding protein OppF</fullName>
    </submittedName>
</protein>
<evidence type="ECO:0000256" key="3">
    <source>
        <dbReference type="ARBA" id="ARBA00022741"/>
    </source>
</evidence>
<evidence type="ECO:0000313" key="6">
    <source>
        <dbReference type="EMBL" id="CAA9554004.1"/>
    </source>
</evidence>
<dbReference type="InterPro" id="IPR013563">
    <property type="entry name" value="Oligopep_ABC_C"/>
</dbReference>
<evidence type="ECO:0000256" key="4">
    <source>
        <dbReference type="ARBA" id="ARBA00022840"/>
    </source>
</evidence>
<keyword evidence="3" id="KW-0547">Nucleotide-binding</keyword>
<sequence length="356" mass="39069">MGQGNGRRGNGSTAPAGDDLLLEVSGLKKFYPIRRGFLRKVVGHVRAVDDVSFDIRRGETLALVGESGCGKTTTSRCILRAISPTAGKILFKTDGGRVVDVATLPRERLRALRPQMQMIFQDPYSSLNPRMTILNIVGEPLLVNGVKNRQERIDRVEELLRLVGLRPEFMRRYPHAFSGGQRQRIGIARALALNPSLVVADEPVSALDVSVQAQILNLLLDLQERLGLTYLFVAHDLSVVKHLSDRVAVMYVGKIVELAERDQLFAAPKHPYTAALLSAVPKPDPRARSRRQPLRGEVANPAAPPSGCYFHPRCPYAIDICATDAPAFEEIVPGQWAACHRARELRLPGIALASSA</sequence>
<dbReference type="InterPro" id="IPR050319">
    <property type="entry name" value="ABC_transp_ATP-bind"/>
</dbReference>
<proteinExistence type="inferred from homology"/>
<dbReference type="NCBIfam" id="TIGR01727">
    <property type="entry name" value="oligo_HPY"/>
    <property type="match status" value="1"/>
</dbReference>
<dbReference type="SMART" id="SM00382">
    <property type="entry name" value="AAA"/>
    <property type="match status" value="1"/>
</dbReference>
<dbReference type="CDD" id="cd03257">
    <property type="entry name" value="ABC_NikE_OppD_transporters"/>
    <property type="match status" value="1"/>
</dbReference>
<reference evidence="6" key="1">
    <citation type="submission" date="2020-02" db="EMBL/GenBank/DDBJ databases">
        <authorList>
            <person name="Meier V. D."/>
        </authorList>
    </citation>
    <scope>NUCLEOTIDE SEQUENCE</scope>
    <source>
        <strain evidence="6">AVDCRST_MAG59</strain>
    </source>
</reference>
<gene>
    <name evidence="6" type="ORF">AVDCRST_MAG59-2013</name>
</gene>
<name>A0A6J4UQW8_9BACT</name>
<organism evidence="6">
    <name type="scientific">uncultured Thermomicrobiales bacterium</name>
    <dbReference type="NCBI Taxonomy" id="1645740"/>
    <lineage>
        <taxon>Bacteria</taxon>
        <taxon>Pseudomonadati</taxon>
        <taxon>Thermomicrobiota</taxon>
        <taxon>Thermomicrobia</taxon>
        <taxon>Thermomicrobiales</taxon>
        <taxon>environmental samples</taxon>
    </lineage>
</organism>
<dbReference type="InterPro" id="IPR003439">
    <property type="entry name" value="ABC_transporter-like_ATP-bd"/>
</dbReference>
<dbReference type="AlphaFoldDB" id="A0A6J4UQW8"/>
<accession>A0A6J4UQW8</accession>
<feature type="domain" description="ABC transporter" evidence="5">
    <location>
        <begin position="33"/>
        <end position="277"/>
    </location>
</feature>
<keyword evidence="4 6" id="KW-0067">ATP-binding</keyword>
<comment type="similarity">
    <text evidence="1">Belongs to the ABC transporter superfamily.</text>
</comment>
<dbReference type="PROSITE" id="PS00211">
    <property type="entry name" value="ABC_TRANSPORTER_1"/>
    <property type="match status" value="1"/>
</dbReference>
<dbReference type="FunFam" id="3.40.50.300:FF:000016">
    <property type="entry name" value="Oligopeptide ABC transporter ATP-binding component"/>
    <property type="match status" value="1"/>
</dbReference>
<dbReference type="Pfam" id="PF00005">
    <property type="entry name" value="ABC_tran"/>
    <property type="match status" value="1"/>
</dbReference>
<dbReference type="GO" id="GO:0005524">
    <property type="term" value="F:ATP binding"/>
    <property type="evidence" value="ECO:0007669"/>
    <property type="project" value="UniProtKB-KW"/>
</dbReference>
<dbReference type="GO" id="GO:0016887">
    <property type="term" value="F:ATP hydrolysis activity"/>
    <property type="evidence" value="ECO:0007669"/>
    <property type="project" value="InterPro"/>
</dbReference>
<dbReference type="PROSITE" id="PS50893">
    <property type="entry name" value="ABC_TRANSPORTER_2"/>
    <property type="match status" value="1"/>
</dbReference>
<dbReference type="PANTHER" id="PTHR43776:SF7">
    <property type="entry name" value="D,D-DIPEPTIDE TRANSPORT ATP-BINDING PROTEIN DDPF-RELATED"/>
    <property type="match status" value="1"/>
</dbReference>
<dbReference type="InterPro" id="IPR017871">
    <property type="entry name" value="ABC_transporter-like_CS"/>
</dbReference>
<evidence type="ECO:0000259" key="5">
    <source>
        <dbReference type="PROSITE" id="PS50893"/>
    </source>
</evidence>
<dbReference type="Gene3D" id="3.40.50.300">
    <property type="entry name" value="P-loop containing nucleotide triphosphate hydrolases"/>
    <property type="match status" value="1"/>
</dbReference>
<dbReference type="InterPro" id="IPR003593">
    <property type="entry name" value="AAA+_ATPase"/>
</dbReference>
<dbReference type="Pfam" id="PF08352">
    <property type="entry name" value="oligo_HPY"/>
    <property type="match status" value="1"/>
</dbReference>
<dbReference type="NCBIfam" id="NF008453">
    <property type="entry name" value="PRK11308.1"/>
    <property type="match status" value="1"/>
</dbReference>
<evidence type="ECO:0000256" key="1">
    <source>
        <dbReference type="ARBA" id="ARBA00005417"/>
    </source>
</evidence>
<dbReference type="PANTHER" id="PTHR43776">
    <property type="entry name" value="TRANSPORT ATP-BINDING PROTEIN"/>
    <property type="match status" value="1"/>
</dbReference>
<dbReference type="GO" id="GO:0055085">
    <property type="term" value="P:transmembrane transport"/>
    <property type="evidence" value="ECO:0007669"/>
    <property type="project" value="UniProtKB-ARBA"/>
</dbReference>
<dbReference type="GO" id="GO:0015833">
    <property type="term" value="P:peptide transport"/>
    <property type="evidence" value="ECO:0007669"/>
    <property type="project" value="InterPro"/>
</dbReference>
<dbReference type="EMBL" id="CADCWF010000126">
    <property type="protein sequence ID" value="CAA9554004.1"/>
    <property type="molecule type" value="Genomic_DNA"/>
</dbReference>
<evidence type="ECO:0000256" key="2">
    <source>
        <dbReference type="ARBA" id="ARBA00022448"/>
    </source>
</evidence>
<keyword evidence="2" id="KW-0813">Transport</keyword>
<dbReference type="InterPro" id="IPR027417">
    <property type="entry name" value="P-loop_NTPase"/>
</dbReference>